<evidence type="ECO:0000256" key="1">
    <source>
        <dbReference type="SAM" id="Phobius"/>
    </source>
</evidence>
<comment type="caution">
    <text evidence="2">The sequence shown here is derived from an EMBL/GenBank/DDBJ whole genome shotgun (WGS) entry which is preliminary data.</text>
</comment>
<dbReference type="EMBL" id="JBBNAF010000009">
    <property type="protein sequence ID" value="KAK9114981.1"/>
    <property type="molecule type" value="Genomic_DNA"/>
</dbReference>
<name>A0AAP0IG91_9MAGN</name>
<dbReference type="AlphaFoldDB" id="A0AAP0IG91"/>
<evidence type="ECO:0000313" key="2">
    <source>
        <dbReference type="EMBL" id="KAK9114981.1"/>
    </source>
</evidence>
<proteinExistence type="predicted"/>
<sequence>MKEDLTRALETSNIMVTGDLLHVSWLKSLNVICLMSPVVLVWKMSKQQPKLIFLEKCETQMRKGDDMLNFLLKHLNLLLDFKWRWVFSDVEVVGLASDKYETSVNNFHI</sequence>
<keyword evidence="1" id="KW-0472">Membrane</keyword>
<keyword evidence="3" id="KW-1185">Reference proteome</keyword>
<reference evidence="2 3" key="1">
    <citation type="submission" date="2024-01" db="EMBL/GenBank/DDBJ databases">
        <title>Genome assemblies of Stephania.</title>
        <authorList>
            <person name="Yang L."/>
        </authorList>
    </citation>
    <scope>NUCLEOTIDE SEQUENCE [LARGE SCALE GENOMIC DNA]</scope>
    <source>
        <strain evidence="2">YNDBR</strain>
        <tissue evidence="2">Leaf</tissue>
    </source>
</reference>
<evidence type="ECO:0000313" key="3">
    <source>
        <dbReference type="Proteomes" id="UP001420932"/>
    </source>
</evidence>
<organism evidence="2 3">
    <name type="scientific">Stephania yunnanensis</name>
    <dbReference type="NCBI Taxonomy" id="152371"/>
    <lineage>
        <taxon>Eukaryota</taxon>
        <taxon>Viridiplantae</taxon>
        <taxon>Streptophyta</taxon>
        <taxon>Embryophyta</taxon>
        <taxon>Tracheophyta</taxon>
        <taxon>Spermatophyta</taxon>
        <taxon>Magnoliopsida</taxon>
        <taxon>Ranunculales</taxon>
        <taxon>Menispermaceae</taxon>
        <taxon>Menispermoideae</taxon>
        <taxon>Cissampelideae</taxon>
        <taxon>Stephania</taxon>
    </lineage>
</organism>
<keyword evidence="1" id="KW-0812">Transmembrane</keyword>
<feature type="transmembrane region" description="Helical" evidence="1">
    <location>
        <begin position="20"/>
        <end position="42"/>
    </location>
</feature>
<protein>
    <submittedName>
        <fullName evidence="2">Uncharacterized protein</fullName>
    </submittedName>
</protein>
<gene>
    <name evidence="2" type="ORF">Syun_021778</name>
</gene>
<keyword evidence="1" id="KW-1133">Transmembrane helix</keyword>
<accession>A0AAP0IG91</accession>
<dbReference type="Proteomes" id="UP001420932">
    <property type="component" value="Unassembled WGS sequence"/>
</dbReference>